<dbReference type="RefSeq" id="WP_121157184.1">
    <property type="nucleotide sequence ID" value="NZ_RBKT01000001.1"/>
</dbReference>
<comment type="similarity">
    <text evidence="1">Belongs to the stealth family.</text>
</comment>
<evidence type="ECO:0000256" key="1">
    <source>
        <dbReference type="ARBA" id="ARBA00007583"/>
    </source>
</evidence>
<proteinExistence type="inferred from homology"/>
<feature type="domain" description="Stealth protein CR2 conserved region 2" evidence="5">
    <location>
        <begin position="287"/>
        <end position="393"/>
    </location>
</feature>
<comment type="caution">
    <text evidence="7">The sequence shown here is derived from an EMBL/GenBank/DDBJ whole genome shotgun (WGS) entry which is preliminary data.</text>
</comment>
<dbReference type="EMBL" id="RBKT01000001">
    <property type="protein sequence ID" value="RKR88574.1"/>
    <property type="molecule type" value="Genomic_DNA"/>
</dbReference>
<evidence type="ECO:0000259" key="6">
    <source>
        <dbReference type="Pfam" id="PF17102"/>
    </source>
</evidence>
<feature type="region of interest" description="Disordered" evidence="4">
    <location>
        <begin position="584"/>
        <end position="610"/>
    </location>
</feature>
<organism evidence="7 8">
    <name type="scientific">Micromonospora pisi</name>
    <dbReference type="NCBI Taxonomy" id="589240"/>
    <lineage>
        <taxon>Bacteria</taxon>
        <taxon>Bacillati</taxon>
        <taxon>Actinomycetota</taxon>
        <taxon>Actinomycetes</taxon>
        <taxon>Micromonosporales</taxon>
        <taxon>Micromonosporaceae</taxon>
        <taxon>Micromonospora</taxon>
    </lineage>
</organism>
<evidence type="ECO:0000256" key="4">
    <source>
        <dbReference type="SAM" id="MobiDB-lite"/>
    </source>
</evidence>
<keyword evidence="8" id="KW-1185">Reference proteome</keyword>
<dbReference type="AlphaFoldDB" id="A0A495JJK6"/>
<evidence type="ECO:0000259" key="5">
    <source>
        <dbReference type="Pfam" id="PF11380"/>
    </source>
</evidence>
<sequence length="610" mass="68201">MLARRCYALIPTALRRRLHQRVPFDQQVRLSRWLNRPAGTFGVTLRQWYDDRSGRDTGRRWVRLDGRRVSAAVDPAATPLSAHQGNLDRVLAALGDASVEHFAIPHHRGLRSRVGVPANQRAEALRAIAGLGDVLIGRPSRKAVRPRAGGRGPRRVRRADVVLVYRPIWISEDLAYGAAYACELEFWHGGDGRLTAPRPNALARSVPSFRPNVRVPGASLNPFVPAGYHARYPVRADFAGVSADAVTFPVDAVYAWHDREDPHWRSRFQTAHDRHGLHGEPAVDGIRHADHDELRYSLRSLHLYAPWLRHIYLVTDGQVPRWLDLPQPGLTVISHRDLFGDNATLPTFNPHAIESVLHLIPGLAEHFLHLDDNVLLGRPVLPRTFFHPNGLTKFFPSRRNQIDLGDPAYTDAPVTAAAKNNRRLIARRFGRVISEQMKHAPYALRRSVLAEICAVASEEIAETRRHPFRHPADLSIASGLHHHWSYLRGTAVPGPIRHLHTDLADPQAPVLLNHLLNWRDYDTVHLSDSIPAGADRERADTMLRSFLARYLPVRSPWEVTAEVEATRAHQSATELAHLLQPGVSTGGGVPLARPGQNDPATRPTGLLQPR</sequence>
<keyword evidence="2" id="KW-0808">Transferase</keyword>
<name>A0A495JJK6_9ACTN</name>
<dbReference type="InterPro" id="IPR047141">
    <property type="entry name" value="Stealth"/>
</dbReference>
<gene>
    <name evidence="7" type="ORF">BDK92_2902</name>
</gene>
<dbReference type="GO" id="GO:0000271">
    <property type="term" value="P:polysaccharide biosynthetic process"/>
    <property type="evidence" value="ECO:0007669"/>
    <property type="project" value="UniProtKB-KW"/>
</dbReference>
<evidence type="ECO:0000256" key="2">
    <source>
        <dbReference type="ARBA" id="ARBA00022679"/>
    </source>
</evidence>
<dbReference type="InterPro" id="IPR021520">
    <property type="entry name" value="Stealth_CR2"/>
</dbReference>
<reference evidence="7 8" key="1">
    <citation type="submission" date="2018-10" db="EMBL/GenBank/DDBJ databases">
        <title>Sequencing the genomes of 1000 actinobacteria strains.</title>
        <authorList>
            <person name="Klenk H.-P."/>
        </authorList>
    </citation>
    <scope>NUCLEOTIDE SEQUENCE [LARGE SCALE GENOMIC DNA]</scope>
    <source>
        <strain evidence="7 8">DSM 45175</strain>
    </source>
</reference>
<dbReference type="PANTHER" id="PTHR24045">
    <property type="match status" value="1"/>
</dbReference>
<evidence type="ECO:0000313" key="7">
    <source>
        <dbReference type="EMBL" id="RKR88574.1"/>
    </source>
</evidence>
<dbReference type="PANTHER" id="PTHR24045:SF0">
    <property type="entry name" value="N-ACETYLGLUCOSAMINE-1-PHOSPHOTRANSFERASE SUBUNITS ALPHA_BETA"/>
    <property type="match status" value="1"/>
</dbReference>
<dbReference type="OrthoDB" id="570545at2"/>
<dbReference type="GO" id="GO:0016772">
    <property type="term" value="F:transferase activity, transferring phosphorus-containing groups"/>
    <property type="evidence" value="ECO:0007669"/>
    <property type="project" value="InterPro"/>
</dbReference>
<protein>
    <submittedName>
        <fullName evidence="7">Stealth-like protein</fullName>
    </submittedName>
</protein>
<keyword evidence="3" id="KW-0270">Exopolysaccharide synthesis</keyword>
<dbReference type="Pfam" id="PF11380">
    <property type="entry name" value="Stealth_CR2"/>
    <property type="match status" value="1"/>
</dbReference>
<evidence type="ECO:0000256" key="3">
    <source>
        <dbReference type="ARBA" id="ARBA00023169"/>
    </source>
</evidence>
<evidence type="ECO:0000313" key="8">
    <source>
        <dbReference type="Proteomes" id="UP000277671"/>
    </source>
</evidence>
<accession>A0A495JJK6</accession>
<dbReference type="Pfam" id="PF17102">
    <property type="entry name" value="Stealth_CR3"/>
    <property type="match status" value="1"/>
</dbReference>
<feature type="domain" description="Stealth protein CR3 conserved region 3" evidence="6">
    <location>
        <begin position="438"/>
        <end position="484"/>
    </location>
</feature>
<dbReference type="Proteomes" id="UP000277671">
    <property type="component" value="Unassembled WGS sequence"/>
</dbReference>
<dbReference type="InterPro" id="IPR031357">
    <property type="entry name" value="Stealth_CR3"/>
</dbReference>